<dbReference type="CDD" id="cd00207">
    <property type="entry name" value="fer2"/>
    <property type="match status" value="1"/>
</dbReference>
<dbReference type="Gene3D" id="3.30.420.480">
    <property type="entry name" value="Domain of unknown function (DUF4445)"/>
    <property type="match status" value="1"/>
</dbReference>
<dbReference type="InterPro" id="IPR001041">
    <property type="entry name" value="2Fe-2S_ferredoxin-type"/>
</dbReference>
<dbReference type="Gene3D" id="3.10.20.30">
    <property type="match status" value="1"/>
</dbReference>
<dbReference type="InterPro" id="IPR036010">
    <property type="entry name" value="2Fe-2S_ferredoxin-like_sf"/>
</dbReference>
<dbReference type="InterPro" id="IPR027980">
    <property type="entry name" value="RACo_C"/>
</dbReference>
<dbReference type="eggNOG" id="COG3894">
    <property type="taxonomic scope" value="Bacteria"/>
</dbReference>
<dbReference type="PANTHER" id="PTHR42895:SF1">
    <property type="entry name" value="IRON-SULFUR CLUSTER PROTEIN"/>
    <property type="match status" value="1"/>
</dbReference>
<dbReference type="Pfam" id="PF00111">
    <property type="entry name" value="Fer2"/>
    <property type="match status" value="1"/>
</dbReference>
<dbReference type="InterPro" id="IPR043129">
    <property type="entry name" value="ATPase_NBD"/>
</dbReference>
<dbReference type="SUPFAM" id="SSF54292">
    <property type="entry name" value="2Fe-2S ferredoxin-like"/>
    <property type="match status" value="1"/>
</dbReference>
<dbReference type="PANTHER" id="PTHR42895">
    <property type="entry name" value="IRON-SULFUR CLUSTER-BINDING PROTEIN-RELATED"/>
    <property type="match status" value="1"/>
</dbReference>
<evidence type="ECO:0000259" key="1">
    <source>
        <dbReference type="PROSITE" id="PS51085"/>
    </source>
</evidence>
<dbReference type="AlphaFoldDB" id="A0A1H9KNY6"/>
<accession>A0A1H9KNY6</accession>
<dbReference type="Pfam" id="PF14574">
    <property type="entry name" value="RACo_C_ter"/>
    <property type="match status" value="2"/>
</dbReference>
<dbReference type="InterPro" id="IPR042259">
    <property type="entry name" value="Raco-like_middle_sf"/>
</dbReference>
<dbReference type="Pfam" id="PF17651">
    <property type="entry name" value="Raco_middle"/>
    <property type="match status" value="1"/>
</dbReference>
<dbReference type="InterPro" id="IPR052911">
    <property type="entry name" value="Corrinoid_activation_enz"/>
</dbReference>
<dbReference type="OrthoDB" id="9810588at2"/>
<dbReference type="SUPFAM" id="SSF53067">
    <property type="entry name" value="Actin-like ATPase domain"/>
    <property type="match status" value="1"/>
</dbReference>
<evidence type="ECO:0000313" key="2">
    <source>
        <dbReference type="EMBL" id="SER00798.1"/>
    </source>
</evidence>
<evidence type="ECO:0000313" key="3">
    <source>
        <dbReference type="Proteomes" id="UP000182584"/>
    </source>
</evidence>
<organism evidence="2 3">
    <name type="scientific">Butyrivibrio fibrisolvens</name>
    <dbReference type="NCBI Taxonomy" id="831"/>
    <lineage>
        <taxon>Bacteria</taxon>
        <taxon>Bacillati</taxon>
        <taxon>Bacillota</taxon>
        <taxon>Clostridia</taxon>
        <taxon>Lachnospirales</taxon>
        <taxon>Lachnospiraceae</taxon>
        <taxon>Butyrivibrio</taxon>
    </lineage>
</organism>
<proteinExistence type="predicted"/>
<dbReference type="eggNOG" id="COG2871">
    <property type="taxonomic scope" value="Bacteria"/>
</dbReference>
<dbReference type="RefSeq" id="WP_074753732.1">
    <property type="nucleotide sequence ID" value="NZ_FOGJ01000001.1"/>
</dbReference>
<dbReference type="InterPro" id="IPR041414">
    <property type="entry name" value="Raco-like_middle"/>
</dbReference>
<gene>
    <name evidence="2" type="ORF">SAMN04487884_101121</name>
</gene>
<feature type="domain" description="2Fe-2S ferredoxin-type" evidence="1">
    <location>
        <begin position="7"/>
        <end position="101"/>
    </location>
</feature>
<reference evidence="2 3" key="1">
    <citation type="submission" date="2016-10" db="EMBL/GenBank/DDBJ databases">
        <authorList>
            <person name="de Groot N.N."/>
        </authorList>
    </citation>
    <scope>NUCLEOTIDE SEQUENCE [LARGE SCALE GENOMIC DNA]</scope>
    <source>
        <strain evidence="2 3">AR40</strain>
    </source>
</reference>
<dbReference type="EMBL" id="FOGJ01000001">
    <property type="protein sequence ID" value="SER00798.1"/>
    <property type="molecule type" value="Genomic_DNA"/>
</dbReference>
<dbReference type="GO" id="GO:0051536">
    <property type="term" value="F:iron-sulfur cluster binding"/>
    <property type="evidence" value="ECO:0007669"/>
    <property type="project" value="InterPro"/>
</dbReference>
<protein>
    <submittedName>
        <fullName evidence="2">Uncharacterized 2Fe-2 and 4Fe-4S clusters-containing protein, contains DUF4445 domain</fullName>
    </submittedName>
</protein>
<dbReference type="InterPro" id="IPR012675">
    <property type="entry name" value="Beta-grasp_dom_sf"/>
</dbReference>
<dbReference type="PROSITE" id="PS51085">
    <property type="entry name" value="2FE2S_FER_2"/>
    <property type="match status" value="1"/>
</dbReference>
<name>A0A1H9KNY6_BUTFI</name>
<sequence>MRISKEVEIKIYHNNKSVKVLHAPRGKKLLDLLRDNDIRISCPCSGSGTCGKCKVQFLDDGVRVTTADLKHIPKEDLERGYRLACMSILTEDARIAIQDYNEDNIVCPESTSSENEVIKVANPDIAVSPDISAYSEGLDNISKTDFFYGIGIDLGTTTIAVSLIKLPDSEIESRGVNTDVSKLNPNRCRELHQFEPLATFFARDMRLKNGNSSTSAPGSGFPEDSWSHNIVHVVTGTNHQRSYGTDVISRIKASKEKGKRLKELVVSDIEDLIQKLLTQTGCSYSRIKRIAIAGNTTMLHLLRGYNCESLGVYPYTPVNLDIEDLNAGDIFPKLEDNISDIPVTILPGFSAFVGADILSGLYATRPWKMDHEYIFLDLGTNGEMAAGFGAKIYVTSTAAGPVFEGNGIRYGIPGIPGAIKGAEFAGGKLKVTTIEDAPPIGICGTGVLEIISALVREGLVDETGLLSEEYFDNGYPVSKDEDGTGIVITQNDIRQVQMAKAAVNVGLDLLYEKIRSLDDQFPSSKERLARNKDKAGKPYVIISGGFGSGISFDRIKELKMFPASITDNGDNIYIAGNTSLLGTARYLCIASLYGTKIAREELCMIQRMAKEIELSQDDSFSDRYYEAMNF</sequence>
<dbReference type="Proteomes" id="UP000182584">
    <property type="component" value="Unassembled WGS sequence"/>
</dbReference>